<proteinExistence type="predicted"/>
<feature type="domain" description="HTH cro/C1-type" evidence="1">
    <location>
        <begin position="28"/>
        <end position="55"/>
    </location>
</feature>
<dbReference type="SUPFAM" id="SSF47413">
    <property type="entry name" value="lambda repressor-like DNA-binding domains"/>
    <property type="match status" value="1"/>
</dbReference>
<name>A0A1F4S481_UNCSA</name>
<reference evidence="2 3" key="1">
    <citation type="journal article" date="2016" name="Nat. Commun.">
        <title>Thousands of microbial genomes shed light on interconnected biogeochemical processes in an aquifer system.</title>
        <authorList>
            <person name="Anantharaman K."/>
            <person name="Brown C.T."/>
            <person name="Hug L.A."/>
            <person name="Sharon I."/>
            <person name="Castelle C.J."/>
            <person name="Probst A.J."/>
            <person name="Thomas B.C."/>
            <person name="Singh A."/>
            <person name="Wilkins M.J."/>
            <person name="Karaoz U."/>
            <person name="Brodie E.L."/>
            <person name="Williams K.H."/>
            <person name="Hubbard S.S."/>
            <person name="Banfield J.F."/>
        </authorList>
    </citation>
    <scope>NUCLEOTIDE SEQUENCE [LARGE SCALE GENOMIC DNA]</scope>
</reference>
<evidence type="ECO:0000313" key="2">
    <source>
        <dbReference type="EMBL" id="OGC15245.1"/>
    </source>
</evidence>
<gene>
    <name evidence="2" type="ORF">A2290_03110</name>
</gene>
<dbReference type="Gene3D" id="1.10.260.40">
    <property type="entry name" value="lambda repressor-like DNA-binding domains"/>
    <property type="match status" value="1"/>
</dbReference>
<dbReference type="InterPro" id="IPR010982">
    <property type="entry name" value="Lambda_DNA-bd_dom_sf"/>
</dbReference>
<dbReference type="Pfam" id="PF01381">
    <property type="entry name" value="HTH_3"/>
    <property type="match status" value="1"/>
</dbReference>
<organism evidence="2 3">
    <name type="scientific">candidate division WOR-1 bacterium RIFOXYB2_FULL_36_35</name>
    <dbReference type="NCBI Taxonomy" id="1802578"/>
    <lineage>
        <taxon>Bacteria</taxon>
        <taxon>Bacillati</taxon>
        <taxon>Saganbacteria</taxon>
    </lineage>
</organism>
<dbReference type="CDD" id="cd00093">
    <property type="entry name" value="HTH_XRE"/>
    <property type="match status" value="1"/>
</dbReference>
<dbReference type="EMBL" id="MEUA01000023">
    <property type="protein sequence ID" value="OGC15245.1"/>
    <property type="molecule type" value="Genomic_DNA"/>
</dbReference>
<accession>A0A1F4S481</accession>
<dbReference type="GO" id="GO:0003677">
    <property type="term" value="F:DNA binding"/>
    <property type="evidence" value="ECO:0007669"/>
    <property type="project" value="InterPro"/>
</dbReference>
<evidence type="ECO:0000313" key="3">
    <source>
        <dbReference type="Proteomes" id="UP000177905"/>
    </source>
</evidence>
<dbReference type="Proteomes" id="UP000177905">
    <property type="component" value="Unassembled WGS sequence"/>
</dbReference>
<protein>
    <recommendedName>
        <fullName evidence="1">HTH cro/C1-type domain-containing protein</fullName>
    </recommendedName>
</protein>
<dbReference type="PROSITE" id="PS50943">
    <property type="entry name" value="HTH_CROC1"/>
    <property type="match status" value="1"/>
</dbReference>
<dbReference type="AlphaFoldDB" id="A0A1F4S481"/>
<evidence type="ECO:0000259" key="1">
    <source>
        <dbReference type="PROSITE" id="PS50943"/>
    </source>
</evidence>
<dbReference type="InterPro" id="IPR001387">
    <property type="entry name" value="Cro/C1-type_HTH"/>
</dbReference>
<comment type="caution">
    <text evidence="2">The sequence shown here is derived from an EMBL/GenBank/DDBJ whole genome shotgun (WGS) entry which is preliminary data.</text>
</comment>
<sequence>MQIFILPLPSKTKHPSILKDSKDLVGTRTAAGITQQAQADRIGTTPRAISSWENGDFQLPLISYFALARAYHDHLTMEPKPQKLKGKVEPRIVTPLFETMRHKLEAEFNVENAVLGMRILSAGSNDNLFFTADNTTVKMPFANPDLPIQLVNSLPTAVSLDLKELSTLGFCNPFWNTPFDTWFSNISIRNLLMFSPATASVGRGLLYILLVNKRDGIFTENDAVRANQLMVDFMDKKEINPILQFIAAVNAHAFQA</sequence>